<dbReference type="RefSeq" id="WP_322498934.1">
    <property type="nucleotide sequence ID" value="NZ_JARGYU010000003.1"/>
</dbReference>
<dbReference type="InterPro" id="IPR000620">
    <property type="entry name" value="EamA_dom"/>
</dbReference>
<sequence>MISISSRLNGILSKIFCLILSAIITLVFVHRNPKIGIFEQIYFANLSATCVIIIWLITTKPYRKNGNQTLYQAISQIDIKWYFVRAILSLIAMTVWSYISKKLGAYEVTLIGYLGLVSPLIISHILDLEKIRLSSVFGIIICILAVFFSLKEENKIISIINILIGLIPSICWGGYEIICKKQSSTDDLILQGFIVFLASVIISSPMIIPNITKIPYNEIIFAFYLGFIRIGVVFTIFLSYKNLSVNSLLIMGYLRLPIMIAINYSIFSEVPLVKTISAAIIIILTNFIIINHNKKIDKNINNIDDITAKK</sequence>
<evidence type="ECO:0000256" key="4">
    <source>
        <dbReference type="SAM" id="Phobius"/>
    </source>
</evidence>
<dbReference type="InterPro" id="IPR037185">
    <property type="entry name" value="EmrE-like"/>
</dbReference>
<keyword evidence="3" id="KW-0029">Amino-acid transport</keyword>
<feature type="transmembrane region" description="Helical" evidence="4">
    <location>
        <begin position="41"/>
        <end position="58"/>
    </location>
</feature>
<gene>
    <name evidence="6" type="ORF">Lyticum_00691</name>
</gene>
<feature type="transmembrane region" description="Helical" evidence="4">
    <location>
        <begin position="12"/>
        <end position="29"/>
    </location>
</feature>
<organism evidence="6 7">
    <name type="scientific">Lyticum sinuosum</name>
    <dbReference type="NCBI Taxonomy" id="1332059"/>
    <lineage>
        <taxon>Bacteria</taxon>
        <taxon>Pseudomonadati</taxon>
        <taxon>Pseudomonadota</taxon>
        <taxon>Alphaproteobacteria</taxon>
        <taxon>Rickettsiales</taxon>
        <taxon>Lyticum</taxon>
    </lineage>
</organism>
<feature type="transmembrane region" description="Helical" evidence="4">
    <location>
        <begin position="156"/>
        <end position="175"/>
    </location>
</feature>
<dbReference type="Pfam" id="PF00892">
    <property type="entry name" value="EamA"/>
    <property type="match status" value="1"/>
</dbReference>
<evidence type="ECO:0000256" key="3">
    <source>
        <dbReference type="ARBA" id="ARBA00022970"/>
    </source>
</evidence>
<feature type="transmembrane region" description="Helical" evidence="4">
    <location>
        <begin position="187"/>
        <end position="208"/>
    </location>
</feature>
<feature type="transmembrane region" description="Helical" evidence="4">
    <location>
        <begin position="247"/>
        <end position="266"/>
    </location>
</feature>
<keyword evidence="4" id="KW-1133">Transmembrane helix</keyword>
<dbReference type="GO" id="GO:0016020">
    <property type="term" value="C:membrane"/>
    <property type="evidence" value="ECO:0007669"/>
    <property type="project" value="InterPro"/>
</dbReference>
<dbReference type="AlphaFoldDB" id="A0AAE5AI24"/>
<keyword evidence="3" id="KW-0813">Transport</keyword>
<evidence type="ECO:0000313" key="6">
    <source>
        <dbReference type="EMBL" id="MDZ5761509.1"/>
    </source>
</evidence>
<proteinExistence type="predicted"/>
<evidence type="ECO:0000259" key="5">
    <source>
        <dbReference type="Pfam" id="PF00892"/>
    </source>
</evidence>
<feature type="transmembrane region" description="Helical" evidence="4">
    <location>
        <begin position="133"/>
        <end position="150"/>
    </location>
</feature>
<feature type="domain" description="EamA" evidence="5">
    <location>
        <begin position="10"/>
        <end position="149"/>
    </location>
</feature>
<reference evidence="6" key="1">
    <citation type="submission" date="2023-02" db="EMBL/GenBank/DDBJ databases">
        <title>Host association and intracellularity evolved multiple times independently in the Rickettsiales.</title>
        <authorList>
            <person name="Castelli M."/>
            <person name="Nardi T."/>
            <person name="Gammuto L."/>
            <person name="Bellinzona G."/>
            <person name="Sabaneyeva E."/>
            <person name="Potekhin A."/>
            <person name="Serra V."/>
            <person name="Petroni G."/>
            <person name="Sassera D."/>
        </authorList>
    </citation>
    <scope>NUCLEOTIDE SEQUENCE</scope>
    <source>
        <strain evidence="6">USBL-36I1</strain>
    </source>
</reference>
<feature type="transmembrane region" description="Helical" evidence="4">
    <location>
        <begin position="220"/>
        <end position="240"/>
    </location>
</feature>
<comment type="function">
    <text evidence="1">Transports S-adenosylmethionine.</text>
</comment>
<keyword evidence="4" id="KW-0472">Membrane</keyword>
<dbReference type="Proteomes" id="UP001289135">
    <property type="component" value="Unassembled WGS sequence"/>
</dbReference>
<feature type="transmembrane region" description="Helical" evidence="4">
    <location>
        <begin position="79"/>
        <end position="99"/>
    </location>
</feature>
<comment type="caution">
    <text evidence="6">The sequence shown here is derived from an EMBL/GenBank/DDBJ whole genome shotgun (WGS) entry which is preliminary data.</text>
</comment>
<feature type="transmembrane region" description="Helical" evidence="4">
    <location>
        <begin position="272"/>
        <end position="290"/>
    </location>
</feature>
<evidence type="ECO:0000313" key="7">
    <source>
        <dbReference type="Proteomes" id="UP001289135"/>
    </source>
</evidence>
<evidence type="ECO:0000256" key="2">
    <source>
        <dbReference type="ARBA" id="ARBA00019341"/>
    </source>
</evidence>
<accession>A0AAE5AI24</accession>
<name>A0AAE5AI24_9RICK</name>
<feature type="transmembrane region" description="Helical" evidence="4">
    <location>
        <begin position="105"/>
        <end position="126"/>
    </location>
</feature>
<keyword evidence="7" id="KW-1185">Reference proteome</keyword>
<evidence type="ECO:0000256" key="1">
    <source>
        <dbReference type="ARBA" id="ARBA00004028"/>
    </source>
</evidence>
<dbReference type="SUPFAM" id="SSF103481">
    <property type="entry name" value="Multidrug resistance efflux transporter EmrE"/>
    <property type="match status" value="1"/>
</dbReference>
<dbReference type="EMBL" id="JARGYU010000003">
    <property type="protein sequence ID" value="MDZ5761509.1"/>
    <property type="molecule type" value="Genomic_DNA"/>
</dbReference>
<keyword evidence="4" id="KW-0812">Transmembrane</keyword>
<protein>
    <recommendedName>
        <fullName evidence="2">S-adenosylmethionine uptake transporter</fullName>
    </recommendedName>
</protein>